<dbReference type="InterPro" id="IPR020843">
    <property type="entry name" value="ER"/>
</dbReference>
<dbReference type="STRING" id="2594813.A0A395MED9"/>
<dbReference type="CDD" id="cd08249">
    <property type="entry name" value="enoyl_reductase_like"/>
    <property type="match status" value="1"/>
</dbReference>
<dbReference type="Gene3D" id="3.40.50.720">
    <property type="entry name" value="NAD(P)-binding Rossmann-like Domain"/>
    <property type="match status" value="1"/>
</dbReference>
<dbReference type="SUPFAM" id="SSF50129">
    <property type="entry name" value="GroES-like"/>
    <property type="match status" value="1"/>
</dbReference>
<dbReference type="InterPro" id="IPR036291">
    <property type="entry name" value="NAD(P)-bd_dom_sf"/>
</dbReference>
<dbReference type="InterPro" id="IPR011008">
    <property type="entry name" value="Dimeric_a/b-barrel"/>
</dbReference>
<dbReference type="InterPro" id="IPR013149">
    <property type="entry name" value="ADH-like_C"/>
</dbReference>
<dbReference type="InterPro" id="IPR013154">
    <property type="entry name" value="ADH-like_N"/>
</dbReference>
<dbReference type="InterPro" id="IPR011032">
    <property type="entry name" value="GroES-like_sf"/>
</dbReference>
<dbReference type="Pfam" id="PF00107">
    <property type="entry name" value="ADH_zinc_N"/>
    <property type="match status" value="1"/>
</dbReference>
<dbReference type="Gene3D" id="3.30.70.1060">
    <property type="entry name" value="Dimeric alpha+beta barrel"/>
    <property type="match status" value="1"/>
</dbReference>
<proteinExistence type="inferred from homology"/>
<keyword evidence="5" id="KW-1185">Reference proteome</keyword>
<reference evidence="4 5" key="1">
    <citation type="journal article" date="2018" name="PLoS Pathog.">
        <title>Evolution of structural diversity of trichothecenes, a family of toxins produced by plant pathogenic and entomopathogenic fungi.</title>
        <authorList>
            <person name="Proctor R.H."/>
            <person name="McCormick S.P."/>
            <person name="Kim H.S."/>
            <person name="Cardoza R.E."/>
            <person name="Stanley A.M."/>
            <person name="Lindo L."/>
            <person name="Kelly A."/>
            <person name="Brown D.W."/>
            <person name="Lee T."/>
            <person name="Vaughan M.M."/>
            <person name="Alexander N.J."/>
            <person name="Busman M."/>
            <person name="Gutierrez S."/>
        </authorList>
    </citation>
    <scope>NUCLEOTIDE SEQUENCE [LARGE SCALE GENOMIC DNA]</scope>
    <source>
        <strain evidence="4 5">NRRL 13405</strain>
    </source>
</reference>
<dbReference type="GO" id="GO:0016651">
    <property type="term" value="F:oxidoreductase activity, acting on NAD(P)H"/>
    <property type="evidence" value="ECO:0007669"/>
    <property type="project" value="InterPro"/>
</dbReference>
<dbReference type="Pfam" id="PF08240">
    <property type="entry name" value="ADH_N"/>
    <property type="match status" value="1"/>
</dbReference>
<dbReference type="PANTHER" id="PTHR45348">
    <property type="entry name" value="HYPOTHETICAL OXIDOREDUCTASE (EUROFUNG)"/>
    <property type="match status" value="1"/>
</dbReference>
<dbReference type="Gene3D" id="3.90.180.10">
    <property type="entry name" value="Medium-chain alcohol dehydrogenases, catalytic domain"/>
    <property type="match status" value="1"/>
</dbReference>
<evidence type="ECO:0000256" key="1">
    <source>
        <dbReference type="ARBA" id="ARBA00008072"/>
    </source>
</evidence>
<name>A0A395MED9_9HYPO</name>
<organism evidence="4 5">
    <name type="scientific">Fusarium flagelliforme</name>
    <dbReference type="NCBI Taxonomy" id="2675880"/>
    <lineage>
        <taxon>Eukaryota</taxon>
        <taxon>Fungi</taxon>
        <taxon>Dikarya</taxon>
        <taxon>Ascomycota</taxon>
        <taxon>Pezizomycotina</taxon>
        <taxon>Sordariomycetes</taxon>
        <taxon>Hypocreomycetidae</taxon>
        <taxon>Hypocreales</taxon>
        <taxon>Nectriaceae</taxon>
        <taxon>Fusarium</taxon>
        <taxon>Fusarium incarnatum-equiseti species complex</taxon>
    </lineage>
</organism>
<feature type="domain" description="Enoyl reductase (ER)" evidence="3">
    <location>
        <begin position="146"/>
        <end position="401"/>
    </location>
</feature>
<dbReference type="PANTHER" id="PTHR45348:SF2">
    <property type="entry name" value="ZINC-TYPE ALCOHOL DEHYDROGENASE-LIKE PROTEIN C2E1P3.01"/>
    <property type="match status" value="1"/>
</dbReference>
<comment type="caution">
    <text evidence="4">The sequence shown here is derived from an EMBL/GenBank/DDBJ whole genome shotgun (WGS) entry which is preliminary data.</text>
</comment>
<dbReference type="Proteomes" id="UP000265631">
    <property type="component" value="Unassembled WGS sequence"/>
</dbReference>
<evidence type="ECO:0000256" key="2">
    <source>
        <dbReference type="ARBA" id="ARBA00023002"/>
    </source>
</evidence>
<dbReference type="SUPFAM" id="SSF54909">
    <property type="entry name" value="Dimeric alpha+beta barrel"/>
    <property type="match status" value="1"/>
</dbReference>
<evidence type="ECO:0000313" key="5">
    <source>
        <dbReference type="Proteomes" id="UP000265631"/>
    </source>
</evidence>
<comment type="similarity">
    <text evidence="1">Belongs to the zinc-containing alcohol dehydrogenase family.</text>
</comment>
<dbReference type="AlphaFoldDB" id="A0A395MED9"/>
<keyword evidence="2" id="KW-0560">Oxidoreductase</keyword>
<dbReference type="Pfam" id="PF03795">
    <property type="entry name" value="YCII"/>
    <property type="match status" value="1"/>
</dbReference>
<protein>
    <recommendedName>
        <fullName evidence="3">Enoyl reductase (ER) domain-containing protein</fullName>
    </recommendedName>
</protein>
<dbReference type="InterPro" id="IPR047122">
    <property type="entry name" value="Trans-enoyl_RdTase-like"/>
</dbReference>
<dbReference type="SUPFAM" id="SSF51735">
    <property type="entry name" value="NAD(P)-binding Rossmann-fold domains"/>
    <property type="match status" value="1"/>
</dbReference>
<sequence length="424" mass="46683">MESEPLTEWIVLIPDIEGSLDRRMSVRETHVKEMIKHVDSGLFQMGGATLGADRIDGSAIIARAKSKAEILDVLKADMYARSGVWDLENAKFIPFKCVYRVGHVDDKIMGNLWKRLYRPHFTNGYQHPPTNVTSLAMESIAIVQRGKGFAEESVTLPPLKEHQVYVKVEYAAFNPTDRLALDVNAFGDGAVLGCDFAGTVVEAHPSVTKLQTGDRLAGFVWGGEFYQNRPCTYTIADERLSFKVPNNTSPAQAASVPLAANTAWLALFSDDSIAYKSDRPTEKAPLLIWGGNTTVGYFAIQLAKLYNIEVITTCSPRNFEKVRQAGATHVFDYNDKDVIAKIKRALPNLNNVFDTVGNDTSSATAAKAISGTEGLLCTVRPGKANTQDVPSHVKVTEVFVFTAFPTEHNYRGKAHWPVQAKNTN</sequence>
<evidence type="ECO:0000259" key="3">
    <source>
        <dbReference type="SMART" id="SM00829"/>
    </source>
</evidence>
<dbReference type="EMBL" id="PXXK01000351">
    <property type="protein sequence ID" value="RFN45459.1"/>
    <property type="molecule type" value="Genomic_DNA"/>
</dbReference>
<evidence type="ECO:0000313" key="4">
    <source>
        <dbReference type="EMBL" id="RFN45459.1"/>
    </source>
</evidence>
<dbReference type="InterPro" id="IPR005545">
    <property type="entry name" value="YCII"/>
</dbReference>
<accession>A0A395MED9</accession>
<gene>
    <name evidence="4" type="ORF">FIE12Z_10325</name>
</gene>
<dbReference type="SMART" id="SM00829">
    <property type="entry name" value="PKS_ER"/>
    <property type="match status" value="1"/>
</dbReference>